<gene>
    <name evidence="2" type="ORF">CSSPJE1EN1_LOCUS23835</name>
</gene>
<sequence length="187" mass="20203">MTKDALGWTSTYASVLRRVNINLQFLTVSSQFLTISLALASAPLSVDPSFLSQAFWGEWVLRENDLTIMAMTTFKVTTAVLHLVAIACIMLVAVQVTEAARELEDGVGGVLLNREQVASFHTKAELTSFQAAACKLLRLPCAVQFSIGDDCSPNGKKCWKLEDCCSGMCIAPLIYPPVAGRCVGPDV</sequence>
<reference evidence="2" key="1">
    <citation type="submission" date="2024-02" db="EMBL/GenBank/DDBJ databases">
        <authorList>
            <consortium name="ELIXIR-Norway"/>
            <consortium name="Elixir Norway"/>
        </authorList>
    </citation>
    <scope>NUCLEOTIDE SEQUENCE</scope>
</reference>
<keyword evidence="3" id="KW-1185">Reference proteome</keyword>
<dbReference type="Proteomes" id="UP001497444">
    <property type="component" value="Chromosome 9"/>
</dbReference>
<feature type="transmembrane region" description="Helical" evidence="1">
    <location>
        <begin position="66"/>
        <end position="94"/>
    </location>
</feature>
<evidence type="ECO:0008006" key="4">
    <source>
        <dbReference type="Google" id="ProtNLM"/>
    </source>
</evidence>
<evidence type="ECO:0000256" key="1">
    <source>
        <dbReference type="SAM" id="Phobius"/>
    </source>
</evidence>
<keyword evidence="1" id="KW-0812">Transmembrane</keyword>
<proteinExistence type="predicted"/>
<keyword evidence="1" id="KW-1133">Transmembrane helix</keyword>
<organism evidence="2 3">
    <name type="scientific">Sphagnum jensenii</name>
    <dbReference type="NCBI Taxonomy" id="128206"/>
    <lineage>
        <taxon>Eukaryota</taxon>
        <taxon>Viridiplantae</taxon>
        <taxon>Streptophyta</taxon>
        <taxon>Embryophyta</taxon>
        <taxon>Bryophyta</taxon>
        <taxon>Sphagnophytina</taxon>
        <taxon>Sphagnopsida</taxon>
        <taxon>Sphagnales</taxon>
        <taxon>Sphagnaceae</taxon>
        <taxon>Sphagnum</taxon>
    </lineage>
</organism>
<feature type="transmembrane region" description="Helical" evidence="1">
    <location>
        <begin position="21"/>
        <end position="46"/>
    </location>
</feature>
<protein>
    <recommendedName>
        <fullName evidence="4">WAP domain-containing protein</fullName>
    </recommendedName>
</protein>
<name>A0ABP0XI64_9BRYO</name>
<keyword evidence="1" id="KW-0472">Membrane</keyword>
<evidence type="ECO:0000313" key="2">
    <source>
        <dbReference type="EMBL" id="CAK9278357.1"/>
    </source>
</evidence>
<evidence type="ECO:0000313" key="3">
    <source>
        <dbReference type="Proteomes" id="UP001497444"/>
    </source>
</evidence>
<dbReference type="EMBL" id="OZ020104">
    <property type="protein sequence ID" value="CAK9278357.1"/>
    <property type="molecule type" value="Genomic_DNA"/>
</dbReference>
<accession>A0ABP0XI64</accession>